<gene>
    <name evidence="3" type="ORF">NEF87_000118</name>
</gene>
<feature type="transmembrane region" description="Helical" evidence="2">
    <location>
        <begin position="21"/>
        <end position="43"/>
    </location>
</feature>
<feature type="transmembrane region" description="Helical" evidence="2">
    <location>
        <begin position="393"/>
        <end position="416"/>
    </location>
</feature>
<name>A0ABY6HKK8_9ARCH</name>
<keyword evidence="2" id="KW-0472">Membrane</keyword>
<feature type="transmembrane region" description="Helical" evidence="2">
    <location>
        <begin position="673"/>
        <end position="692"/>
    </location>
</feature>
<feature type="transmembrane region" description="Helical" evidence="2">
    <location>
        <begin position="454"/>
        <end position="477"/>
    </location>
</feature>
<feature type="transmembrane region" description="Helical" evidence="2">
    <location>
        <begin position="1008"/>
        <end position="1038"/>
    </location>
</feature>
<reference evidence="3" key="1">
    <citation type="submission" date="2022-09" db="EMBL/GenBank/DDBJ databases">
        <title>Actin cytoskeleton and complex cell architecture in an #Asgard archaeon.</title>
        <authorList>
            <person name="Ponce Toledo R.I."/>
            <person name="Schleper C."/>
            <person name="Rodrigues Oliveira T."/>
            <person name="Wollweber F."/>
            <person name="Xu J."/>
            <person name="Rittmann S."/>
            <person name="Klingl A."/>
            <person name="Pilhofer M."/>
        </authorList>
    </citation>
    <scope>NUCLEOTIDE SEQUENCE</scope>
    <source>
        <strain evidence="3">B-35</strain>
    </source>
</reference>
<feature type="compositionally biased region" description="Basic residues" evidence="1">
    <location>
        <begin position="513"/>
        <end position="523"/>
    </location>
</feature>
<keyword evidence="2" id="KW-0812">Transmembrane</keyword>
<feature type="transmembrane region" description="Helical" evidence="2">
    <location>
        <begin position="344"/>
        <end position="365"/>
    </location>
</feature>
<organism evidence="3 4">
    <name type="scientific">Candidatus Lokiarchaeum ossiferum</name>
    <dbReference type="NCBI Taxonomy" id="2951803"/>
    <lineage>
        <taxon>Archaea</taxon>
        <taxon>Promethearchaeati</taxon>
        <taxon>Promethearchaeota</taxon>
        <taxon>Promethearchaeia</taxon>
        <taxon>Promethearchaeales</taxon>
        <taxon>Promethearchaeaceae</taxon>
        <taxon>Candidatus Lokiarchaeum</taxon>
    </lineage>
</organism>
<evidence type="ECO:0000256" key="1">
    <source>
        <dbReference type="SAM" id="MobiDB-lite"/>
    </source>
</evidence>
<dbReference type="EMBL" id="CP104013">
    <property type="protein sequence ID" value="UYP43833.1"/>
    <property type="molecule type" value="Genomic_DNA"/>
</dbReference>
<evidence type="ECO:0008006" key="5">
    <source>
        <dbReference type="Google" id="ProtNLM"/>
    </source>
</evidence>
<feature type="transmembrane region" description="Helical" evidence="2">
    <location>
        <begin position="614"/>
        <end position="635"/>
    </location>
</feature>
<keyword evidence="2" id="KW-1133">Transmembrane helix</keyword>
<sequence>MIPMPIKFKYNLTQSLKNVKRTPLLIVGLAMILAMLSVMNIYVHNVKLYKINNLKYNYFDIGVYHSTGGSPNLLVNQEIFGNNSGINADVISDFPIESSHPIFYMANDFIRLSSIDDKIDPSKYLDFFFSDEGFYNTPDFDRDFEMIEGKKPQNSSEYIIDIVSAEKIGFFSNDTRDLTLKIYNKQNSSQILRNLNFNQQNGQIVGIFAPKQSMIRFFNYSLQFYYDFNSVDSITSATYQIWNRAVILGVIDQNAVASNPYINLLNSTYSSLPMNSTYPWKQSNGFGYQYDRGTINPNRIEKELQNFQEKWSSFYYSHISDTVRLTTDMHQTFRELINSSEMLYTYQILNVPLLMCAIIVGNLLVKTSFTSRLSSYHESLIKGYPRKMINIQLIWEIFIIGIVVGLGSILFSWIFYKPIQVGLNPLLFARSSGGNSEGNFEFVRLYPPTSYLEFTLNFGLILGSIGMSTLVVALIYLKMIVQFQKVKIYEISESVKTLGLNAQLNENLLLSQQKKKKKKRKKEKTPPQPSFNDAKYTPNETSITEKSKFLRESKLELYKSLDYEFKKNIKRFGLPLFFIGWIPVILIYSIQWGYYSKMDNIAFFAQTLNSYNNILVVLAFFSPFLIIYGLMRWLVFEKPLLYANICEKFTKIFLGEKGLLNALETLRYHNLKVISILLAIISGTFIFTNISLNSNMVRNPVIDNAILGGDFNIQAQNDWSYMRDGNQTITYEELITIENILSNRSYYSEDIQDVWATSIISQSDLSAGNRYEYDTLVLSNFTKFEVLAQSSSLQSSMPDLSSKIRKTMDYNVNSNEDLGVLVTEEFLDYNQYKIGDVFTLNPKLFPFTESFANQSTLSIKIIDTIGLIPGITYSYGGNIEILADIAFFINPEDKISHDTLNFMGVIEKNLSSHFELSELKSICPMQEISAIYSYSLEIKTATDIDDGTTRIFSPHGGVITEFYPVYIELTLLTFFLVLSIIILILLYRKENQRYHGLLLIQGFGKKNISILIITQMIFVIFSSYIIGTTIGLLTGYAWTASLLKVATYSGIRDVSNLNLPIIFNVREFLVVLGILLLGTISMLGFLVLGDQKKDYASYLSRDD</sequence>
<feature type="transmembrane region" description="Helical" evidence="2">
    <location>
        <begin position="1068"/>
        <end position="1088"/>
    </location>
</feature>
<evidence type="ECO:0000313" key="3">
    <source>
        <dbReference type="EMBL" id="UYP43833.1"/>
    </source>
</evidence>
<feature type="region of interest" description="Disordered" evidence="1">
    <location>
        <begin position="513"/>
        <end position="538"/>
    </location>
</feature>
<keyword evidence="4" id="KW-1185">Reference proteome</keyword>
<evidence type="ECO:0000256" key="2">
    <source>
        <dbReference type="SAM" id="Phobius"/>
    </source>
</evidence>
<protein>
    <recommendedName>
        <fullName evidence="5">ABC3 transporter permease protein domain-containing protein</fullName>
    </recommendedName>
</protein>
<evidence type="ECO:0000313" key="4">
    <source>
        <dbReference type="Proteomes" id="UP001208689"/>
    </source>
</evidence>
<proteinExistence type="predicted"/>
<dbReference type="Proteomes" id="UP001208689">
    <property type="component" value="Chromosome"/>
</dbReference>
<feature type="transmembrane region" description="Helical" evidence="2">
    <location>
        <begin position="572"/>
        <end position="594"/>
    </location>
</feature>
<accession>A0ABY6HKK8</accession>
<feature type="transmembrane region" description="Helical" evidence="2">
    <location>
        <begin position="963"/>
        <end position="987"/>
    </location>
</feature>